<keyword evidence="1" id="KW-0812">Transmembrane</keyword>
<accession>A0A6G0T0P2</accession>
<feature type="transmembrane region" description="Helical" evidence="1">
    <location>
        <begin position="35"/>
        <end position="57"/>
    </location>
</feature>
<organism evidence="2 3">
    <name type="scientific">Aphis glycines</name>
    <name type="common">Soybean aphid</name>
    <dbReference type="NCBI Taxonomy" id="307491"/>
    <lineage>
        <taxon>Eukaryota</taxon>
        <taxon>Metazoa</taxon>
        <taxon>Ecdysozoa</taxon>
        <taxon>Arthropoda</taxon>
        <taxon>Hexapoda</taxon>
        <taxon>Insecta</taxon>
        <taxon>Pterygota</taxon>
        <taxon>Neoptera</taxon>
        <taxon>Paraneoptera</taxon>
        <taxon>Hemiptera</taxon>
        <taxon>Sternorrhyncha</taxon>
        <taxon>Aphidomorpha</taxon>
        <taxon>Aphidoidea</taxon>
        <taxon>Aphididae</taxon>
        <taxon>Aphidini</taxon>
        <taxon>Aphis</taxon>
        <taxon>Aphis</taxon>
    </lineage>
</organism>
<evidence type="ECO:0000313" key="2">
    <source>
        <dbReference type="EMBL" id="KAE9524206.1"/>
    </source>
</evidence>
<keyword evidence="3" id="KW-1185">Reference proteome</keyword>
<name>A0A6G0T0P2_APHGL</name>
<evidence type="ECO:0000313" key="3">
    <source>
        <dbReference type="Proteomes" id="UP000475862"/>
    </source>
</evidence>
<feature type="transmembrane region" description="Helical" evidence="1">
    <location>
        <begin position="69"/>
        <end position="89"/>
    </location>
</feature>
<evidence type="ECO:0000256" key="1">
    <source>
        <dbReference type="SAM" id="Phobius"/>
    </source>
</evidence>
<proteinExistence type="predicted"/>
<dbReference type="EMBL" id="VYZN01000070">
    <property type="protein sequence ID" value="KAE9524206.1"/>
    <property type="molecule type" value="Genomic_DNA"/>
</dbReference>
<dbReference type="OrthoDB" id="6601771at2759"/>
<dbReference type="Proteomes" id="UP000475862">
    <property type="component" value="Unassembled WGS sequence"/>
</dbReference>
<protein>
    <submittedName>
        <fullName evidence="2">Uncharacterized protein</fullName>
    </submittedName>
</protein>
<keyword evidence="1" id="KW-1133">Transmembrane helix</keyword>
<sequence length="197" mass="23559">MLHFTIRHKQHFLLKHGTLPEFSHLLVENDLYRSFTFWFILSSECRYVFILLLIFFWHQSYHSFDDVNSLSVALVIVCEVYLLMFQSMFAEHFQIALVVACCLLQLQNYDYSQFDNIYIHSARDSYRCNSVLLLERDKKFNLKASLKKYLQNDSINWYHAYNRLNNIILTTCIIHNKYIYIFYTCSYLKGLLAGCPV</sequence>
<comment type="caution">
    <text evidence="2">The sequence shown here is derived from an EMBL/GenBank/DDBJ whole genome shotgun (WGS) entry which is preliminary data.</text>
</comment>
<gene>
    <name evidence="2" type="ORF">AGLY_015245</name>
</gene>
<dbReference type="AlphaFoldDB" id="A0A6G0T0P2"/>
<keyword evidence="1" id="KW-0472">Membrane</keyword>
<reference evidence="2 3" key="1">
    <citation type="submission" date="2019-08" db="EMBL/GenBank/DDBJ databases">
        <title>The genome of the soybean aphid Biotype 1, its phylome, world population structure and adaptation to the North American continent.</title>
        <authorList>
            <person name="Giordano R."/>
            <person name="Donthu R.K."/>
            <person name="Hernandez A.G."/>
            <person name="Wright C.L."/>
            <person name="Zimin A.V."/>
        </authorList>
    </citation>
    <scope>NUCLEOTIDE SEQUENCE [LARGE SCALE GENOMIC DNA]</scope>
    <source>
        <tissue evidence="2">Whole aphids</tissue>
    </source>
</reference>